<name>A0A4R5WSC3_9MYCO</name>
<accession>A0A4R5WSC3</accession>
<dbReference type="Gene3D" id="3.40.50.1820">
    <property type="entry name" value="alpha/beta hydrolase"/>
    <property type="match status" value="1"/>
</dbReference>
<dbReference type="SUPFAM" id="SSF53474">
    <property type="entry name" value="alpha/beta-Hydrolases"/>
    <property type="match status" value="1"/>
</dbReference>
<dbReference type="EMBL" id="JAUFSA010000001">
    <property type="protein sequence ID" value="MDP7734698.1"/>
    <property type="molecule type" value="Genomic_DNA"/>
</dbReference>
<dbReference type="PRINTS" id="PR00111">
    <property type="entry name" value="ABHYDROLASE"/>
</dbReference>
<proteinExistence type="predicted"/>
<dbReference type="InterPro" id="IPR000073">
    <property type="entry name" value="AB_hydrolase_1"/>
</dbReference>
<dbReference type="InterPro" id="IPR029058">
    <property type="entry name" value="AB_hydrolase_fold"/>
</dbReference>
<dbReference type="PANTHER" id="PTHR43194:SF2">
    <property type="entry name" value="PEROXISOMAL MEMBRANE PROTEIN LPX1"/>
    <property type="match status" value="1"/>
</dbReference>
<evidence type="ECO:0000259" key="1">
    <source>
        <dbReference type="Pfam" id="PF00561"/>
    </source>
</evidence>
<sequence length="301" mass="33209">MSSPTPEVFRTPDERFQNLPGYDFAPNYLEVDGLRMHYLDEGPRDGLPVVCFHGEPSWAYLYRKMLPPIVAAGRRVIVPDLAGFGRSDKPTDRRWYTYDRHSDLVSKVLGSLDLHDATVVVQDWGGPIGLRWAAENADRVGALMIMNTGLFTGTVSKGFMAWRDFAEKNPDLPVGFVIQSATTTQLSDDILAAYDAPFPTAESKAGAAQFPLLVPITPDGPGAERMRAITDELSRWNKPALVAFSDSDPVFPYPKAGQQFCDLIPTAGEQVRIEGAAHFLQEDRGEQLADVLLARLAVNSR</sequence>
<dbReference type="GO" id="GO:0018786">
    <property type="term" value="F:haloalkane dehalogenase activity"/>
    <property type="evidence" value="ECO:0007669"/>
    <property type="project" value="UniProtKB-EC"/>
</dbReference>
<comment type="caution">
    <text evidence="2">The sequence shown here is derived from an EMBL/GenBank/DDBJ whole genome shotgun (WGS) entry which is preliminary data.</text>
</comment>
<gene>
    <name evidence="2" type="ORF">QXL92_08080</name>
</gene>
<evidence type="ECO:0000313" key="2">
    <source>
        <dbReference type="EMBL" id="MDP7734698.1"/>
    </source>
</evidence>
<dbReference type="InterPro" id="IPR000639">
    <property type="entry name" value="Epox_hydrolase-like"/>
</dbReference>
<evidence type="ECO:0000313" key="3">
    <source>
        <dbReference type="Proteomes" id="UP001229081"/>
    </source>
</evidence>
<feature type="domain" description="AB hydrolase-1" evidence="1">
    <location>
        <begin position="48"/>
        <end position="283"/>
    </location>
</feature>
<organism evidence="2 3">
    <name type="scientific">Mycobacterium paragordonae</name>
    <dbReference type="NCBI Taxonomy" id="1389713"/>
    <lineage>
        <taxon>Bacteria</taxon>
        <taxon>Bacillati</taxon>
        <taxon>Actinomycetota</taxon>
        <taxon>Actinomycetes</taxon>
        <taxon>Mycobacteriales</taxon>
        <taxon>Mycobacteriaceae</taxon>
        <taxon>Mycobacterium</taxon>
    </lineage>
</organism>
<dbReference type="Pfam" id="PF00561">
    <property type="entry name" value="Abhydrolase_1"/>
    <property type="match status" value="1"/>
</dbReference>
<dbReference type="RefSeq" id="WP_065048707.1">
    <property type="nucleotide sequence ID" value="NZ_JAUFSA010000001.1"/>
</dbReference>
<dbReference type="PRINTS" id="PR00412">
    <property type="entry name" value="EPOXHYDRLASE"/>
</dbReference>
<protein>
    <submittedName>
        <fullName evidence="2">Haloalkane dehalogenase</fullName>
        <ecNumber evidence="2">3.8.1.5</ecNumber>
    </submittedName>
</protein>
<dbReference type="EC" id="3.8.1.5" evidence="2"/>
<dbReference type="AlphaFoldDB" id="A0A4R5WSC3"/>
<dbReference type="NCBIfam" id="NF002043">
    <property type="entry name" value="PRK00870.1"/>
    <property type="match status" value="1"/>
</dbReference>
<dbReference type="Proteomes" id="UP001229081">
    <property type="component" value="Unassembled WGS sequence"/>
</dbReference>
<keyword evidence="2" id="KW-0378">Hydrolase</keyword>
<dbReference type="PANTHER" id="PTHR43194">
    <property type="entry name" value="HYDROLASE ALPHA/BETA FOLD FAMILY"/>
    <property type="match status" value="1"/>
</dbReference>
<dbReference type="InterPro" id="IPR050228">
    <property type="entry name" value="Carboxylesterase_BioH"/>
</dbReference>
<reference evidence="2" key="1">
    <citation type="submission" date="2023-06" db="EMBL/GenBank/DDBJ databases">
        <title>Identification of two novel mycobacterium reveal diversities and complexities of Mycobacterium gordonae clade.</title>
        <authorList>
            <person name="Matsumoto Y."/>
            <person name="Nakamura S."/>
            <person name="Motooka D."/>
            <person name="Fukushima K."/>
        </authorList>
    </citation>
    <scope>NUCLEOTIDE SEQUENCE</scope>
    <source>
        <strain evidence="2">TY812</strain>
    </source>
</reference>